<proteinExistence type="inferred from homology"/>
<dbReference type="EMBL" id="PTJC01000006">
    <property type="protein sequence ID" value="PPK86414.1"/>
    <property type="molecule type" value="Genomic_DNA"/>
</dbReference>
<evidence type="ECO:0000259" key="7">
    <source>
        <dbReference type="PROSITE" id="PS51085"/>
    </source>
</evidence>
<dbReference type="InterPro" id="IPR036010">
    <property type="entry name" value="2Fe-2S_ferredoxin-like_sf"/>
</dbReference>
<gene>
    <name evidence="8" type="ORF">CLV84_3340</name>
</gene>
<evidence type="ECO:0000256" key="6">
    <source>
        <dbReference type="ARBA" id="ARBA00034078"/>
    </source>
</evidence>
<dbReference type="GO" id="GO:0046872">
    <property type="term" value="F:metal ion binding"/>
    <property type="evidence" value="ECO:0007669"/>
    <property type="project" value="UniProtKB-KW"/>
</dbReference>
<reference evidence="8 9" key="1">
    <citation type="submission" date="2018-02" db="EMBL/GenBank/DDBJ databases">
        <title>Genomic Encyclopedia of Archaeal and Bacterial Type Strains, Phase II (KMG-II): from individual species to whole genera.</title>
        <authorList>
            <person name="Goeker M."/>
        </authorList>
    </citation>
    <scope>NUCLEOTIDE SEQUENCE [LARGE SCALE GENOMIC DNA]</scope>
    <source>
        <strain evidence="8 9">DSM 29526</strain>
    </source>
</reference>
<dbReference type="Pfam" id="PF00111">
    <property type="entry name" value="Fer2"/>
    <property type="match status" value="1"/>
</dbReference>
<dbReference type="PANTHER" id="PTHR23426">
    <property type="entry name" value="FERREDOXIN/ADRENODOXIN"/>
    <property type="match status" value="1"/>
</dbReference>
<dbReference type="InterPro" id="IPR012675">
    <property type="entry name" value="Beta-grasp_dom_sf"/>
</dbReference>
<keyword evidence="5" id="KW-0411">Iron-sulfur</keyword>
<accession>A0A2S6I5G3</accession>
<keyword evidence="4" id="KW-0408">Iron</keyword>
<dbReference type="SUPFAM" id="SSF54292">
    <property type="entry name" value="2Fe-2S ferredoxin-like"/>
    <property type="match status" value="1"/>
</dbReference>
<dbReference type="AlphaFoldDB" id="A0A2S6I5G3"/>
<comment type="cofactor">
    <cofactor evidence="6">
        <name>[2Fe-2S] cluster</name>
        <dbReference type="ChEBI" id="CHEBI:190135"/>
    </cofactor>
</comment>
<dbReference type="RefSeq" id="WP_104420848.1">
    <property type="nucleotide sequence ID" value="NZ_PTJC01000006.1"/>
</dbReference>
<dbReference type="InterPro" id="IPR001055">
    <property type="entry name" value="Adrenodoxin-like"/>
</dbReference>
<evidence type="ECO:0000256" key="3">
    <source>
        <dbReference type="ARBA" id="ARBA00022723"/>
    </source>
</evidence>
<dbReference type="GO" id="GO:0051537">
    <property type="term" value="F:2 iron, 2 sulfur cluster binding"/>
    <property type="evidence" value="ECO:0007669"/>
    <property type="project" value="UniProtKB-KW"/>
</dbReference>
<dbReference type="PROSITE" id="PS51085">
    <property type="entry name" value="2FE2S_FER_2"/>
    <property type="match status" value="1"/>
</dbReference>
<comment type="caution">
    <text evidence="8">The sequence shown here is derived from an EMBL/GenBank/DDBJ whole genome shotgun (WGS) entry which is preliminary data.</text>
</comment>
<evidence type="ECO:0000256" key="4">
    <source>
        <dbReference type="ARBA" id="ARBA00023004"/>
    </source>
</evidence>
<keyword evidence="2" id="KW-0001">2Fe-2S</keyword>
<organism evidence="8 9">
    <name type="scientific">Neolewinella xylanilytica</name>
    <dbReference type="NCBI Taxonomy" id="1514080"/>
    <lineage>
        <taxon>Bacteria</taxon>
        <taxon>Pseudomonadati</taxon>
        <taxon>Bacteroidota</taxon>
        <taxon>Saprospiria</taxon>
        <taxon>Saprospirales</taxon>
        <taxon>Lewinellaceae</taxon>
        <taxon>Neolewinella</taxon>
    </lineage>
</organism>
<protein>
    <submittedName>
        <fullName evidence="8">2Fe-2S ferredoxin</fullName>
    </submittedName>
</protein>
<name>A0A2S6I5G3_9BACT</name>
<keyword evidence="9" id="KW-1185">Reference proteome</keyword>
<evidence type="ECO:0000256" key="5">
    <source>
        <dbReference type="ARBA" id="ARBA00023014"/>
    </source>
</evidence>
<sequence>MAEPGNIVITVIDRHGEAHELEAPTDMNMNVMEVCKAYELPVKGTCGGMALCSTCHCYILSDTELPDMKDDEEDMLDQAFFVEDNSRLGCQLRITDDLDGLRIQLAPEAEE</sequence>
<evidence type="ECO:0000256" key="1">
    <source>
        <dbReference type="ARBA" id="ARBA00010914"/>
    </source>
</evidence>
<evidence type="ECO:0000313" key="9">
    <source>
        <dbReference type="Proteomes" id="UP000237662"/>
    </source>
</evidence>
<dbReference type="Gene3D" id="3.10.20.30">
    <property type="match status" value="1"/>
</dbReference>
<dbReference type="Proteomes" id="UP000237662">
    <property type="component" value="Unassembled WGS sequence"/>
</dbReference>
<evidence type="ECO:0000313" key="8">
    <source>
        <dbReference type="EMBL" id="PPK86414.1"/>
    </source>
</evidence>
<dbReference type="InterPro" id="IPR001041">
    <property type="entry name" value="2Fe-2S_ferredoxin-type"/>
</dbReference>
<dbReference type="GO" id="GO:0140647">
    <property type="term" value="P:P450-containing electron transport chain"/>
    <property type="evidence" value="ECO:0007669"/>
    <property type="project" value="InterPro"/>
</dbReference>
<dbReference type="GO" id="GO:0009055">
    <property type="term" value="F:electron transfer activity"/>
    <property type="evidence" value="ECO:0007669"/>
    <property type="project" value="TreeGrafter"/>
</dbReference>
<comment type="similarity">
    <text evidence="1">Belongs to the adrenodoxin/putidaredoxin family.</text>
</comment>
<feature type="domain" description="2Fe-2S ferredoxin-type" evidence="7">
    <location>
        <begin position="5"/>
        <end position="109"/>
    </location>
</feature>
<dbReference type="CDD" id="cd00207">
    <property type="entry name" value="fer2"/>
    <property type="match status" value="1"/>
</dbReference>
<dbReference type="PANTHER" id="PTHR23426:SF65">
    <property type="entry name" value="FERREDOXIN-2, MITOCHONDRIAL"/>
    <property type="match status" value="1"/>
</dbReference>
<keyword evidence="3" id="KW-0479">Metal-binding</keyword>
<evidence type="ECO:0000256" key="2">
    <source>
        <dbReference type="ARBA" id="ARBA00022714"/>
    </source>
</evidence>
<dbReference type="OrthoDB" id="9799640at2"/>